<dbReference type="SUPFAM" id="SSF53850">
    <property type="entry name" value="Periplasmic binding protein-like II"/>
    <property type="match status" value="1"/>
</dbReference>
<keyword evidence="2" id="KW-0813">Transport</keyword>
<evidence type="ECO:0000259" key="5">
    <source>
        <dbReference type="Pfam" id="PF00496"/>
    </source>
</evidence>
<dbReference type="InterPro" id="IPR000914">
    <property type="entry name" value="SBP_5_dom"/>
</dbReference>
<evidence type="ECO:0000256" key="1">
    <source>
        <dbReference type="ARBA" id="ARBA00005695"/>
    </source>
</evidence>
<dbReference type="GO" id="GO:0015833">
    <property type="term" value="P:peptide transport"/>
    <property type="evidence" value="ECO:0007669"/>
    <property type="project" value="TreeGrafter"/>
</dbReference>
<dbReference type="Proteomes" id="UP000434223">
    <property type="component" value="Unassembled WGS sequence"/>
</dbReference>
<keyword evidence="3 4" id="KW-0732">Signal</keyword>
<evidence type="ECO:0000256" key="3">
    <source>
        <dbReference type="ARBA" id="ARBA00022729"/>
    </source>
</evidence>
<reference evidence="6 7" key="1">
    <citation type="submission" date="2019-09" db="EMBL/GenBank/DDBJ databases">
        <title>Draft genome sequencing of Hungatella hathewayi 123Y-2.</title>
        <authorList>
            <person name="Lv Q."/>
            <person name="Li S."/>
        </authorList>
    </citation>
    <scope>NUCLEOTIDE SEQUENCE [LARGE SCALE GENOMIC DNA]</scope>
    <source>
        <strain evidence="6 7">123Y-2</strain>
    </source>
</reference>
<dbReference type="PROSITE" id="PS51257">
    <property type="entry name" value="PROKAR_LIPOPROTEIN"/>
    <property type="match status" value="1"/>
</dbReference>
<dbReference type="Pfam" id="PF00496">
    <property type="entry name" value="SBP_bac_5"/>
    <property type="match status" value="1"/>
</dbReference>
<comment type="caution">
    <text evidence="6">The sequence shown here is derived from an EMBL/GenBank/DDBJ whole genome shotgun (WGS) entry which is preliminary data.</text>
</comment>
<dbReference type="GO" id="GO:0042597">
    <property type="term" value="C:periplasmic space"/>
    <property type="evidence" value="ECO:0007669"/>
    <property type="project" value="UniProtKB-ARBA"/>
</dbReference>
<dbReference type="PANTHER" id="PTHR30290">
    <property type="entry name" value="PERIPLASMIC BINDING COMPONENT OF ABC TRANSPORTER"/>
    <property type="match status" value="1"/>
</dbReference>
<dbReference type="InterPro" id="IPR039424">
    <property type="entry name" value="SBP_5"/>
</dbReference>
<evidence type="ECO:0000256" key="2">
    <source>
        <dbReference type="ARBA" id="ARBA00022448"/>
    </source>
</evidence>
<organism evidence="6 7">
    <name type="scientific">Hungatella hathewayi</name>
    <dbReference type="NCBI Taxonomy" id="154046"/>
    <lineage>
        <taxon>Bacteria</taxon>
        <taxon>Bacillati</taxon>
        <taxon>Bacillota</taxon>
        <taxon>Clostridia</taxon>
        <taxon>Lachnospirales</taxon>
        <taxon>Lachnospiraceae</taxon>
        <taxon>Hungatella</taxon>
    </lineage>
</organism>
<dbReference type="Gene3D" id="3.40.190.10">
    <property type="entry name" value="Periplasmic binding protein-like II"/>
    <property type="match status" value="1"/>
</dbReference>
<dbReference type="GO" id="GO:0043190">
    <property type="term" value="C:ATP-binding cassette (ABC) transporter complex"/>
    <property type="evidence" value="ECO:0007669"/>
    <property type="project" value="InterPro"/>
</dbReference>
<feature type="domain" description="Solute-binding protein family 5" evidence="5">
    <location>
        <begin position="103"/>
        <end position="440"/>
    </location>
</feature>
<dbReference type="AlphaFoldDB" id="A0AAW9WHS9"/>
<protein>
    <submittedName>
        <fullName evidence="6">ABC transporter substrate-binding protein</fullName>
    </submittedName>
</protein>
<proteinExistence type="inferred from homology"/>
<gene>
    <name evidence="6" type="ORF">GNE07_16125</name>
</gene>
<dbReference type="Gene3D" id="3.10.105.10">
    <property type="entry name" value="Dipeptide-binding Protein, Domain 3"/>
    <property type="match status" value="1"/>
</dbReference>
<feature type="signal peptide" evidence="4">
    <location>
        <begin position="1"/>
        <end position="21"/>
    </location>
</feature>
<accession>A0AAW9WHS9</accession>
<dbReference type="EMBL" id="WNME01000010">
    <property type="protein sequence ID" value="MUB64559.1"/>
    <property type="molecule type" value="Genomic_DNA"/>
</dbReference>
<dbReference type="PIRSF" id="PIRSF002741">
    <property type="entry name" value="MppA"/>
    <property type="match status" value="1"/>
</dbReference>
<dbReference type="CDD" id="cd00995">
    <property type="entry name" value="PBP2_NikA_DppA_OppA_like"/>
    <property type="match status" value="1"/>
</dbReference>
<evidence type="ECO:0000256" key="4">
    <source>
        <dbReference type="SAM" id="SignalP"/>
    </source>
</evidence>
<sequence length="568" mass="62422">MKLKKIFSLGLAAAMTASLLAGCGSGNPASSTTAAATGGQAETTAAPAEPAAAGDSGVLYSNGGPTEFFETPWLNPGTYMYNKTLYAHLIFADENLAPVSGEGDLAKSYEMSDDGMTLAFELRDNIFWHDGEAITADDIQWSIEYALKTTVLNSVFRSTFEALKGAAAYEDGSAEHIEGIAVDGNKITLTFEKVAPDALLTFTQFAPLPKKYLADTDPISLQQAKYFQSPIGSGPFMVDEVQMNNYTTLKPFDKYYGGTANFTIHLNPSAGDSDANFVTNAKAGKLDYAYTKNIADVKALEGTPGLTIDTVNVRYTRLLYLNKFDKKDGKKAPLADERVRQAIAYALDMKSILDGVFEGAALPANSLTPDGADKVDGLNNYDYNPEKAKELLKEANWDPNTELDVVYYYTDQMTQDLMAIIQQYLAEVGIKMNARLVEGDLATILWKAPEDPVNGPSAVDWDMCYAANAALSLHEYYDRYQTGYSINSHTPSDPKLDELIAATNSSVDAEVQRKAFFELQKYENETLFELPLYYQPIFLLQSDKIVKGAKLGNPQFNYNWDIQNWEIK</sequence>
<evidence type="ECO:0000313" key="7">
    <source>
        <dbReference type="Proteomes" id="UP000434223"/>
    </source>
</evidence>
<comment type="similarity">
    <text evidence="1">Belongs to the bacterial solute-binding protein 5 family.</text>
</comment>
<name>A0AAW9WHS9_9FIRM</name>
<feature type="chain" id="PRO_5043948218" evidence="4">
    <location>
        <begin position="22"/>
        <end position="568"/>
    </location>
</feature>
<evidence type="ECO:0000313" key="6">
    <source>
        <dbReference type="EMBL" id="MUB64559.1"/>
    </source>
</evidence>
<dbReference type="RefSeq" id="WP_055650437.1">
    <property type="nucleotide sequence ID" value="NZ_CZAZ01000012.1"/>
</dbReference>
<dbReference type="PANTHER" id="PTHR30290:SF9">
    <property type="entry name" value="OLIGOPEPTIDE-BINDING PROTEIN APPA"/>
    <property type="match status" value="1"/>
</dbReference>
<dbReference type="InterPro" id="IPR030678">
    <property type="entry name" value="Peptide/Ni-bd"/>
</dbReference>
<dbReference type="GO" id="GO:1904680">
    <property type="term" value="F:peptide transmembrane transporter activity"/>
    <property type="evidence" value="ECO:0007669"/>
    <property type="project" value="TreeGrafter"/>
</dbReference>